<feature type="transmembrane region" description="Helical" evidence="6">
    <location>
        <begin position="70"/>
        <end position="88"/>
    </location>
</feature>
<keyword evidence="4 6" id="KW-1133">Transmembrane helix</keyword>
<dbReference type="EMBL" id="CP148033">
    <property type="protein sequence ID" value="WXK92933.1"/>
    <property type="molecule type" value="Genomic_DNA"/>
</dbReference>
<name>A0ABZ2R894_9MICC</name>
<dbReference type="InterPro" id="IPR037185">
    <property type="entry name" value="EmrE-like"/>
</dbReference>
<feature type="transmembrane region" description="Helical" evidence="6">
    <location>
        <begin position="260"/>
        <end position="277"/>
    </location>
</feature>
<sequence>MDKAGKGRQGRATATLVASALSNQLGAASGSMAFPAVGPVGVVAVRQLVAAAVLLPLVRPRVRDFTLSQWWPILLLALVFGTMNLSLYAAIERIGLGLAVTLEFLGPLAVALATTRSKGSMFCAAIAGAGVVAITQPEASTDYAGMGLALIAASSWAAYILLNRTVGNRIPGVQGTATATGVSAALFLPIGLTIFITQRPDTATVLCAVAAGLLASVVPYIADLVALRSVPAHIFGVFMSINPVFAAAVGAIALNEELGAVEWAGIVLIVGANAFALRRQR</sequence>
<accession>A0ABZ2R894</accession>
<dbReference type="InterPro" id="IPR000620">
    <property type="entry name" value="EamA_dom"/>
</dbReference>
<keyword evidence="5 6" id="KW-0472">Membrane</keyword>
<evidence type="ECO:0000313" key="9">
    <source>
        <dbReference type="Proteomes" id="UP001623384"/>
    </source>
</evidence>
<dbReference type="RefSeq" id="WP_406634962.1">
    <property type="nucleotide sequence ID" value="NZ_CP148033.1"/>
</dbReference>
<dbReference type="Proteomes" id="UP001623384">
    <property type="component" value="Chromosome"/>
</dbReference>
<feature type="transmembrane region" description="Helical" evidence="6">
    <location>
        <begin position="37"/>
        <end position="58"/>
    </location>
</feature>
<feature type="transmembrane region" description="Helical" evidence="6">
    <location>
        <begin position="174"/>
        <end position="196"/>
    </location>
</feature>
<dbReference type="InterPro" id="IPR050638">
    <property type="entry name" value="AA-Vitamin_Transporters"/>
</dbReference>
<gene>
    <name evidence="8" type="ORF">WHH00_18020</name>
</gene>
<comment type="subcellular location">
    <subcellularLocation>
        <location evidence="1">Membrane</location>
        <topology evidence="1">Multi-pass membrane protein</topology>
    </subcellularLocation>
</comment>
<dbReference type="Gene3D" id="1.10.3730.20">
    <property type="match status" value="1"/>
</dbReference>
<evidence type="ECO:0000256" key="6">
    <source>
        <dbReference type="SAM" id="Phobius"/>
    </source>
</evidence>
<dbReference type="Pfam" id="PF00892">
    <property type="entry name" value="EamA"/>
    <property type="match status" value="1"/>
</dbReference>
<proteinExistence type="inferred from homology"/>
<evidence type="ECO:0000256" key="5">
    <source>
        <dbReference type="ARBA" id="ARBA00023136"/>
    </source>
</evidence>
<keyword evidence="9" id="KW-1185">Reference proteome</keyword>
<reference evidence="8 9" key="1">
    <citation type="submission" date="2024-03" db="EMBL/GenBank/DDBJ databases">
        <title>Rhodococcus navarretei sp. nov. and Pseudarthrobacter quantumdoti sp. nov., two new species with the ability to biosynthesize Quantum Dots isolated from soil samples at Union Glacier, Antarctica.</title>
        <authorList>
            <person name="Vargas M."/>
        </authorList>
    </citation>
    <scope>NUCLEOTIDE SEQUENCE [LARGE SCALE GENOMIC DNA]</scope>
    <source>
        <strain evidence="8 9">RC-2-3</strain>
    </source>
</reference>
<organism evidence="8 9">
    <name type="scientific">Pseudarthrobacter quantipunctorum</name>
    <dbReference type="NCBI Taxonomy" id="3128980"/>
    <lineage>
        <taxon>Bacteria</taxon>
        <taxon>Bacillati</taxon>
        <taxon>Actinomycetota</taxon>
        <taxon>Actinomycetes</taxon>
        <taxon>Micrococcales</taxon>
        <taxon>Micrococcaceae</taxon>
        <taxon>Pseudarthrobacter</taxon>
    </lineage>
</organism>
<dbReference type="SUPFAM" id="SSF103481">
    <property type="entry name" value="Multidrug resistance efflux transporter EmrE"/>
    <property type="match status" value="2"/>
</dbReference>
<protein>
    <submittedName>
        <fullName evidence="8">EamA family transporter</fullName>
    </submittedName>
</protein>
<feature type="transmembrane region" description="Helical" evidence="6">
    <location>
        <begin position="143"/>
        <end position="162"/>
    </location>
</feature>
<feature type="transmembrane region" description="Helical" evidence="6">
    <location>
        <begin position="94"/>
        <end position="113"/>
    </location>
</feature>
<feature type="transmembrane region" description="Helical" evidence="6">
    <location>
        <begin position="234"/>
        <end position="254"/>
    </location>
</feature>
<evidence type="ECO:0000259" key="7">
    <source>
        <dbReference type="Pfam" id="PF00892"/>
    </source>
</evidence>
<keyword evidence="3 6" id="KW-0812">Transmembrane</keyword>
<dbReference type="PANTHER" id="PTHR32322">
    <property type="entry name" value="INNER MEMBRANE TRANSPORTER"/>
    <property type="match status" value="1"/>
</dbReference>
<evidence type="ECO:0000256" key="1">
    <source>
        <dbReference type="ARBA" id="ARBA00004141"/>
    </source>
</evidence>
<dbReference type="PANTHER" id="PTHR32322:SF2">
    <property type="entry name" value="EAMA DOMAIN-CONTAINING PROTEIN"/>
    <property type="match status" value="1"/>
</dbReference>
<feature type="domain" description="EamA" evidence="7">
    <location>
        <begin position="145"/>
        <end position="274"/>
    </location>
</feature>
<feature type="transmembrane region" description="Helical" evidence="6">
    <location>
        <begin position="202"/>
        <end position="222"/>
    </location>
</feature>
<evidence type="ECO:0000313" key="8">
    <source>
        <dbReference type="EMBL" id="WXK92933.1"/>
    </source>
</evidence>
<evidence type="ECO:0000256" key="2">
    <source>
        <dbReference type="ARBA" id="ARBA00007362"/>
    </source>
</evidence>
<evidence type="ECO:0000256" key="4">
    <source>
        <dbReference type="ARBA" id="ARBA00022989"/>
    </source>
</evidence>
<comment type="similarity">
    <text evidence="2">Belongs to the EamA transporter family.</text>
</comment>
<evidence type="ECO:0000256" key="3">
    <source>
        <dbReference type="ARBA" id="ARBA00022692"/>
    </source>
</evidence>